<gene>
    <name evidence="2" type="ORF">SISNIDRAFT_394736</name>
</gene>
<dbReference type="SUPFAM" id="SSF52540">
    <property type="entry name" value="P-loop containing nucleoside triphosphate hydrolases"/>
    <property type="match status" value="1"/>
</dbReference>
<evidence type="ECO:0000259" key="1">
    <source>
        <dbReference type="Pfam" id="PF13401"/>
    </source>
</evidence>
<dbReference type="AlphaFoldDB" id="A0A164SJ45"/>
<dbReference type="GO" id="GO:0016887">
    <property type="term" value="F:ATP hydrolysis activity"/>
    <property type="evidence" value="ECO:0007669"/>
    <property type="project" value="InterPro"/>
</dbReference>
<protein>
    <recommendedName>
        <fullName evidence="1">ORC1/DEAH AAA+ ATPase domain-containing protein</fullName>
    </recommendedName>
</protein>
<evidence type="ECO:0000313" key="2">
    <source>
        <dbReference type="EMBL" id="KZS91537.1"/>
    </source>
</evidence>
<evidence type="ECO:0000313" key="3">
    <source>
        <dbReference type="Proteomes" id="UP000076722"/>
    </source>
</evidence>
<dbReference type="STRING" id="1314777.A0A164SJ45"/>
<dbReference type="PANTHER" id="PTHR47691:SF3">
    <property type="entry name" value="HTH-TYPE TRANSCRIPTIONAL REGULATOR RV0890C-RELATED"/>
    <property type="match status" value="1"/>
</dbReference>
<name>A0A164SJ45_9AGAM</name>
<dbReference type="Pfam" id="PF13401">
    <property type="entry name" value="AAA_22"/>
    <property type="match status" value="1"/>
</dbReference>
<dbReference type="PRINTS" id="PR00364">
    <property type="entry name" value="DISEASERSIST"/>
</dbReference>
<feature type="non-terminal residue" evidence="2">
    <location>
        <position position="345"/>
    </location>
</feature>
<dbReference type="EMBL" id="KV419415">
    <property type="protein sequence ID" value="KZS91537.1"/>
    <property type="molecule type" value="Genomic_DNA"/>
</dbReference>
<dbReference type="Gene3D" id="3.40.50.300">
    <property type="entry name" value="P-loop containing nucleotide triphosphate hydrolases"/>
    <property type="match status" value="1"/>
</dbReference>
<keyword evidence="3" id="KW-1185">Reference proteome</keyword>
<dbReference type="InterPro" id="IPR027417">
    <property type="entry name" value="P-loop_NTPase"/>
</dbReference>
<reference evidence="2 3" key="1">
    <citation type="journal article" date="2016" name="Mol. Biol. Evol.">
        <title>Comparative Genomics of Early-Diverging Mushroom-Forming Fungi Provides Insights into the Origins of Lignocellulose Decay Capabilities.</title>
        <authorList>
            <person name="Nagy L.G."/>
            <person name="Riley R."/>
            <person name="Tritt A."/>
            <person name="Adam C."/>
            <person name="Daum C."/>
            <person name="Floudas D."/>
            <person name="Sun H."/>
            <person name="Yadav J.S."/>
            <person name="Pangilinan J."/>
            <person name="Larsson K.H."/>
            <person name="Matsuura K."/>
            <person name="Barry K."/>
            <person name="Labutti K."/>
            <person name="Kuo R."/>
            <person name="Ohm R.A."/>
            <person name="Bhattacharya S.S."/>
            <person name="Shirouzu T."/>
            <person name="Yoshinaga Y."/>
            <person name="Martin F.M."/>
            <person name="Grigoriev I.V."/>
            <person name="Hibbett D.S."/>
        </authorList>
    </citation>
    <scope>NUCLEOTIDE SEQUENCE [LARGE SCALE GENOMIC DNA]</scope>
    <source>
        <strain evidence="2 3">HHB9708</strain>
    </source>
</reference>
<dbReference type="PANTHER" id="PTHR47691">
    <property type="entry name" value="REGULATOR-RELATED"/>
    <property type="match status" value="1"/>
</dbReference>
<proteinExistence type="predicted"/>
<sequence>PPPPIHFYGRDDFLANMLKIIKTKCDQNAGAHLCVRGPGGIGKTTIARAVFHHPFSKALFGDRRYFVTAESCPTVQSLLTAIATAIHTNTSGSNILDKVVTAFRSETSPILLVLDNAETFWLTLEQHKVSELLQQLSTIPAITLLLTMRGLVQPSGVRWDWLPSVEILTDTAAQNTFLAIAPDAQSGQQLNSLLGKVDYVPLAVTLLASLAQTENLGTLHARLENEKTSLLQTGLSDHREHNINVSIKLSLDALPVQRNPLALRILSIISYLPSGVSLELLNALLGAQNVPPALQILKELTLAYAPPTPTPFFTTLSPIRLYTIDHHPMSSDDLQFLQTWYITLA</sequence>
<dbReference type="Proteomes" id="UP000076722">
    <property type="component" value="Unassembled WGS sequence"/>
</dbReference>
<dbReference type="OrthoDB" id="431454at2759"/>
<dbReference type="InterPro" id="IPR049945">
    <property type="entry name" value="AAA_22"/>
</dbReference>
<feature type="non-terminal residue" evidence="2">
    <location>
        <position position="1"/>
    </location>
</feature>
<accession>A0A164SJ45</accession>
<feature type="domain" description="ORC1/DEAH AAA+ ATPase" evidence="1">
    <location>
        <begin position="31"/>
        <end position="139"/>
    </location>
</feature>
<organism evidence="2 3">
    <name type="scientific">Sistotremastrum niveocremeum HHB9708</name>
    <dbReference type="NCBI Taxonomy" id="1314777"/>
    <lineage>
        <taxon>Eukaryota</taxon>
        <taxon>Fungi</taxon>
        <taxon>Dikarya</taxon>
        <taxon>Basidiomycota</taxon>
        <taxon>Agaricomycotina</taxon>
        <taxon>Agaricomycetes</taxon>
        <taxon>Sistotremastrales</taxon>
        <taxon>Sistotremastraceae</taxon>
        <taxon>Sertulicium</taxon>
        <taxon>Sertulicium niveocremeum</taxon>
    </lineage>
</organism>